<dbReference type="Gene3D" id="1.10.540.10">
    <property type="entry name" value="Acyl-CoA dehydrogenase/oxidase, N-terminal domain"/>
    <property type="match status" value="1"/>
</dbReference>
<feature type="domain" description="Acetyl-CoA dehydrogenase-like C-terminal" evidence="10">
    <location>
        <begin position="464"/>
        <end position="572"/>
    </location>
</feature>
<dbReference type="InterPro" id="IPR052166">
    <property type="entry name" value="Diverse_Acyl-CoA_DH"/>
</dbReference>
<feature type="domain" description="Acyl-CoA oxidase/dehydrogenase middle" evidence="8">
    <location>
        <begin position="161"/>
        <end position="270"/>
    </location>
</feature>
<dbReference type="Pfam" id="PF12806">
    <property type="entry name" value="Acyl-CoA_dh_C"/>
    <property type="match status" value="1"/>
</dbReference>
<dbReference type="SUPFAM" id="SSF56645">
    <property type="entry name" value="Acyl-CoA dehydrogenase NM domain-like"/>
    <property type="match status" value="1"/>
</dbReference>
<dbReference type="Gene3D" id="1.20.140.10">
    <property type="entry name" value="Butyryl-CoA Dehydrogenase, subunit A, domain 3"/>
    <property type="match status" value="1"/>
</dbReference>
<keyword evidence="12" id="KW-1185">Reference proteome</keyword>
<dbReference type="Gene3D" id="2.40.110.10">
    <property type="entry name" value="Butyryl-CoA Dehydrogenase, subunit A, domain 2"/>
    <property type="match status" value="1"/>
</dbReference>
<keyword evidence="4 6" id="KW-0274">FAD</keyword>
<evidence type="ECO:0000259" key="7">
    <source>
        <dbReference type="Pfam" id="PF00441"/>
    </source>
</evidence>
<comment type="similarity">
    <text evidence="2 6">Belongs to the acyl-CoA dehydrogenase family.</text>
</comment>
<evidence type="ECO:0000313" key="12">
    <source>
        <dbReference type="Proteomes" id="UP001518989"/>
    </source>
</evidence>
<dbReference type="InterPro" id="IPR009100">
    <property type="entry name" value="AcylCoA_DH/oxidase_NM_dom_sf"/>
</dbReference>
<dbReference type="Pfam" id="PF02771">
    <property type="entry name" value="Acyl-CoA_dh_N"/>
    <property type="match status" value="1"/>
</dbReference>
<dbReference type="InterPro" id="IPR013786">
    <property type="entry name" value="AcylCoA_DH/ox_N"/>
</dbReference>
<evidence type="ECO:0000256" key="2">
    <source>
        <dbReference type="ARBA" id="ARBA00009347"/>
    </source>
</evidence>
<dbReference type="PANTHER" id="PTHR42803:SF1">
    <property type="entry name" value="BROAD-SPECIFICITY LINEAR ACYL-COA DEHYDROGENASE FADE5"/>
    <property type="match status" value="1"/>
</dbReference>
<feature type="domain" description="Acyl-CoA dehydrogenase/oxidase N-terminal" evidence="9">
    <location>
        <begin position="45"/>
        <end position="156"/>
    </location>
</feature>
<evidence type="ECO:0000256" key="5">
    <source>
        <dbReference type="ARBA" id="ARBA00023002"/>
    </source>
</evidence>
<dbReference type="Pfam" id="PF00441">
    <property type="entry name" value="Acyl-CoA_dh_1"/>
    <property type="match status" value="1"/>
</dbReference>
<dbReference type="InterPro" id="IPR036250">
    <property type="entry name" value="AcylCo_DH-like_C"/>
</dbReference>
<dbReference type="Pfam" id="PF02770">
    <property type="entry name" value="Acyl-CoA_dh_M"/>
    <property type="match status" value="1"/>
</dbReference>
<dbReference type="InterPro" id="IPR006091">
    <property type="entry name" value="Acyl-CoA_Oxase/DH_mid-dom"/>
</dbReference>
<name>A0ABS3KM05_9PROT</name>
<feature type="domain" description="Acyl-CoA dehydrogenase/oxidase C-terminal" evidence="7">
    <location>
        <begin position="282"/>
        <end position="447"/>
    </location>
</feature>
<evidence type="ECO:0000313" key="11">
    <source>
        <dbReference type="EMBL" id="MBO1078484.1"/>
    </source>
</evidence>
<evidence type="ECO:0000259" key="9">
    <source>
        <dbReference type="Pfam" id="PF02771"/>
    </source>
</evidence>
<comment type="cofactor">
    <cofactor evidence="1 6">
        <name>FAD</name>
        <dbReference type="ChEBI" id="CHEBI:57692"/>
    </cofactor>
</comment>
<dbReference type="RefSeq" id="WP_207415905.1">
    <property type="nucleotide sequence ID" value="NZ_CP061178.1"/>
</dbReference>
<evidence type="ECO:0000256" key="1">
    <source>
        <dbReference type="ARBA" id="ARBA00001974"/>
    </source>
</evidence>
<dbReference type="InterPro" id="IPR046373">
    <property type="entry name" value="Acyl-CoA_Oxase/DH_mid-dom_sf"/>
</dbReference>
<dbReference type="InterPro" id="IPR009075">
    <property type="entry name" value="AcylCo_DH/oxidase_C"/>
</dbReference>
<evidence type="ECO:0000259" key="10">
    <source>
        <dbReference type="Pfam" id="PF12806"/>
    </source>
</evidence>
<protein>
    <submittedName>
        <fullName evidence="11">Acyl-CoA dehydrogenase C-terminal domain-containing protein</fullName>
    </submittedName>
</protein>
<evidence type="ECO:0000256" key="4">
    <source>
        <dbReference type="ARBA" id="ARBA00022827"/>
    </source>
</evidence>
<evidence type="ECO:0000259" key="8">
    <source>
        <dbReference type="Pfam" id="PF02770"/>
    </source>
</evidence>
<dbReference type="InterPro" id="IPR025878">
    <property type="entry name" value="Acyl-CoA_dh-like_C_dom"/>
</dbReference>
<comment type="caution">
    <text evidence="11">The sequence shown here is derived from an EMBL/GenBank/DDBJ whole genome shotgun (WGS) entry which is preliminary data.</text>
</comment>
<dbReference type="PANTHER" id="PTHR42803">
    <property type="entry name" value="ACYL-COA DEHYDROGENASE"/>
    <property type="match status" value="1"/>
</dbReference>
<evidence type="ECO:0000256" key="3">
    <source>
        <dbReference type="ARBA" id="ARBA00022630"/>
    </source>
</evidence>
<keyword evidence="3 6" id="KW-0285">Flavoprotein</keyword>
<sequence>MPAYAAPVDDMMFVLRDLLDAPGVLAPLGGEEVPLSLMAEVLGEAGRFCEKVAQPINRSGDEEGCVLENGVVRTPAGFREAYAAFVDAGWPGLAHAPEHGGQGLPRVLQLLFDEMLSSANFSFGLFPGLTRGAIEAIERHADDGLKHLYLPPMVEGRWMGAMALTEAQAGTDLGLLRSKAEPLEDGGYAITGSKIFISAGEHDLAENIIHLVLARLPDAPPGVKGISLFLVPKVLPGEGGGLGPRNALSAGSIEHKMGLKASPTCVMNYDGAKGWLLGAPHQGLRAMFTMMNAERLFVGVQGLGIAEAAYQGASAYARDRLQGRAPGAGGGGPQSILVHPDVRKMLLTVRAFAESGRALAAWTALQMEQAARHPDPAARARAEGMVALLTPVIKAAFSDLGFEAAVQAQQVLGGHGYVREWGMEQLVRDARIAQIYEGTNGVQAMDLVGRKLAQEDGALPRAFFALIRDSLAPDSEFAIPVLRALDRLEAATAGLLDRAAADPAETGAAATDYLRFFALVALGWMLARMAAVPGAPESKLVLSRFFNARVLPQAVALELALQAGATPLMAMDEGAF</sequence>
<dbReference type="EMBL" id="JACTNG010000002">
    <property type="protein sequence ID" value="MBO1078484.1"/>
    <property type="molecule type" value="Genomic_DNA"/>
</dbReference>
<evidence type="ECO:0000256" key="6">
    <source>
        <dbReference type="RuleBase" id="RU362125"/>
    </source>
</evidence>
<dbReference type="Proteomes" id="UP001518989">
    <property type="component" value="Unassembled WGS sequence"/>
</dbReference>
<keyword evidence="5 6" id="KW-0560">Oxidoreductase</keyword>
<dbReference type="SUPFAM" id="SSF47203">
    <property type="entry name" value="Acyl-CoA dehydrogenase C-terminal domain-like"/>
    <property type="match status" value="1"/>
</dbReference>
<dbReference type="InterPro" id="IPR037069">
    <property type="entry name" value="AcylCoA_DH/ox_N_sf"/>
</dbReference>
<organism evidence="11 12">
    <name type="scientific">Roseomonas haemaphysalidis</name>
    <dbReference type="NCBI Taxonomy" id="2768162"/>
    <lineage>
        <taxon>Bacteria</taxon>
        <taxon>Pseudomonadati</taxon>
        <taxon>Pseudomonadota</taxon>
        <taxon>Alphaproteobacteria</taxon>
        <taxon>Acetobacterales</taxon>
        <taxon>Roseomonadaceae</taxon>
        <taxon>Roseomonas</taxon>
    </lineage>
</organism>
<proteinExistence type="inferred from homology"/>
<gene>
    <name evidence="11" type="ORF">IAI61_05535</name>
</gene>
<reference evidence="11 12" key="1">
    <citation type="submission" date="2020-09" db="EMBL/GenBank/DDBJ databases">
        <title>Roseomonas.</title>
        <authorList>
            <person name="Zhu W."/>
        </authorList>
    </citation>
    <scope>NUCLEOTIDE SEQUENCE [LARGE SCALE GENOMIC DNA]</scope>
    <source>
        <strain evidence="11 12">573</strain>
    </source>
</reference>
<accession>A0ABS3KM05</accession>